<sequence length="435" mass="47978">MAYRATDRLPQGPYADDRKILVVEDSKTYSLALCRRLIEEVGLELVACRSLNELHEAVTENAAAYTLAVVDLNLPDAPRGEAIDFTVQRGIPTIVHTGSFDIETRNRIMERDVIDYVPKDSEFALDTLVRAVKRALTNRQTRILVVDDVKATRRLLAHMLTVQQYDVVEADSGAEALSLLEANPDIRLVVSDYNMPDMDGYELTRHIRRRFSASGLRVIGVSSSSDRMVSVGFLKAGANDFISMPFVPEELQCRIASNAETQEQIAQLRNLASRDALTGLFNRRHFFEHAPGLIAEARARRQKSAVAILDIDDFKQLNDSHGHDLGDRVLAGVARCIAQSVDGSSSLLARIGGEEFAILFPGLDAKAAMRRSDHVRLDVSHETVMVGEHQIALTASIGVAEIDENGSFDQALIAADRALYAAKREGRNRVCVQAA</sequence>
<dbReference type="Proteomes" id="UP001254257">
    <property type="component" value="Unassembled WGS sequence"/>
</dbReference>
<dbReference type="EMBL" id="JAWDID010000002">
    <property type="protein sequence ID" value="MDU0338740.1"/>
    <property type="molecule type" value="Genomic_DNA"/>
</dbReference>
<evidence type="ECO:0000313" key="7">
    <source>
        <dbReference type="Proteomes" id="UP001254257"/>
    </source>
</evidence>
<dbReference type="PANTHER" id="PTHR45138:SF9">
    <property type="entry name" value="DIGUANYLATE CYCLASE DGCM-RELATED"/>
    <property type="match status" value="1"/>
</dbReference>
<evidence type="ECO:0000313" key="6">
    <source>
        <dbReference type="EMBL" id="MDU0338740.1"/>
    </source>
</evidence>
<name>A0ABU3S1U7_9HYPH</name>
<dbReference type="Gene3D" id="3.40.50.2300">
    <property type="match status" value="2"/>
</dbReference>
<dbReference type="Gene3D" id="3.30.70.270">
    <property type="match status" value="1"/>
</dbReference>
<gene>
    <name evidence="6" type="ORF">RKE40_02555</name>
</gene>
<dbReference type="InterPro" id="IPR043128">
    <property type="entry name" value="Rev_trsase/Diguanyl_cyclase"/>
</dbReference>
<comment type="catalytic activity">
    <reaction evidence="2">
        <text>2 GTP = 3',3'-c-di-GMP + 2 diphosphate</text>
        <dbReference type="Rhea" id="RHEA:24898"/>
        <dbReference type="ChEBI" id="CHEBI:33019"/>
        <dbReference type="ChEBI" id="CHEBI:37565"/>
        <dbReference type="ChEBI" id="CHEBI:58805"/>
        <dbReference type="EC" id="2.7.7.65"/>
    </reaction>
</comment>
<feature type="domain" description="Response regulatory" evidence="4">
    <location>
        <begin position="19"/>
        <end position="134"/>
    </location>
</feature>
<evidence type="ECO:0000259" key="5">
    <source>
        <dbReference type="PROSITE" id="PS50887"/>
    </source>
</evidence>
<dbReference type="InterPro" id="IPR001789">
    <property type="entry name" value="Sig_transdc_resp-reg_receiver"/>
</dbReference>
<dbReference type="SMART" id="SM00448">
    <property type="entry name" value="REC"/>
    <property type="match status" value="2"/>
</dbReference>
<dbReference type="EC" id="2.7.7.65" evidence="1"/>
<evidence type="ECO:0000256" key="3">
    <source>
        <dbReference type="PROSITE-ProRule" id="PRU00169"/>
    </source>
</evidence>
<feature type="modified residue" description="4-aspartylphosphate" evidence="3">
    <location>
        <position position="71"/>
    </location>
</feature>
<organism evidence="6 7">
    <name type="scientific">Bosea rubneri</name>
    <dbReference type="NCBI Taxonomy" id="3075434"/>
    <lineage>
        <taxon>Bacteria</taxon>
        <taxon>Pseudomonadati</taxon>
        <taxon>Pseudomonadota</taxon>
        <taxon>Alphaproteobacteria</taxon>
        <taxon>Hyphomicrobiales</taxon>
        <taxon>Boseaceae</taxon>
        <taxon>Bosea</taxon>
    </lineage>
</organism>
<feature type="domain" description="GGDEF" evidence="5">
    <location>
        <begin position="302"/>
        <end position="435"/>
    </location>
</feature>
<comment type="caution">
    <text evidence="6">The sequence shown here is derived from an EMBL/GenBank/DDBJ whole genome shotgun (WGS) entry which is preliminary data.</text>
</comment>
<dbReference type="InterPro" id="IPR029787">
    <property type="entry name" value="Nucleotide_cyclase"/>
</dbReference>
<dbReference type="InterPro" id="IPR000160">
    <property type="entry name" value="GGDEF_dom"/>
</dbReference>
<dbReference type="CDD" id="cd01949">
    <property type="entry name" value="GGDEF"/>
    <property type="match status" value="1"/>
</dbReference>
<reference evidence="6 7" key="1">
    <citation type="submission" date="2023-09" db="EMBL/GenBank/DDBJ databases">
        <title>Whole genome shotgun sequencing (WGS) of Bosea sp. ZW T0_25, isolated from stored onions (Allium cepa).</title>
        <authorList>
            <person name="Stoll D.A."/>
            <person name="Huch M."/>
        </authorList>
    </citation>
    <scope>NUCLEOTIDE SEQUENCE [LARGE SCALE GENOMIC DNA]</scope>
    <source>
        <strain evidence="6 7">ZW T0_25</strain>
    </source>
</reference>
<keyword evidence="6" id="KW-0548">Nucleotidyltransferase</keyword>
<dbReference type="PROSITE" id="PS50887">
    <property type="entry name" value="GGDEF"/>
    <property type="match status" value="1"/>
</dbReference>
<dbReference type="SUPFAM" id="SSF52172">
    <property type="entry name" value="CheY-like"/>
    <property type="match status" value="2"/>
</dbReference>
<dbReference type="PROSITE" id="PS50110">
    <property type="entry name" value="RESPONSE_REGULATORY"/>
    <property type="match status" value="2"/>
</dbReference>
<evidence type="ECO:0000259" key="4">
    <source>
        <dbReference type="PROSITE" id="PS50110"/>
    </source>
</evidence>
<feature type="domain" description="Response regulatory" evidence="4">
    <location>
        <begin position="142"/>
        <end position="259"/>
    </location>
</feature>
<protein>
    <recommendedName>
        <fullName evidence="1">diguanylate cyclase</fullName>
        <ecNumber evidence="1">2.7.7.65</ecNumber>
    </recommendedName>
</protein>
<dbReference type="InterPro" id="IPR011006">
    <property type="entry name" value="CheY-like_superfamily"/>
</dbReference>
<dbReference type="GO" id="GO:0052621">
    <property type="term" value="F:diguanylate cyclase activity"/>
    <property type="evidence" value="ECO:0007669"/>
    <property type="project" value="UniProtKB-EC"/>
</dbReference>
<dbReference type="Pfam" id="PF00990">
    <property type="entry name" value="GGDEF"/>
    <property type="match status" value="1"/>
</dbReference>
<evidence type="ECO:0000256" key="1">
    <source>
        <dbReference type="ARBA" id="ARBA00012528"/>
    </source>
</evidence>
<evidence type="ECO:0000256" key="2">
    <source>
        <dbReference type="ARBA" id="ARBA00034247"/>
    </source>
</evidence>
<keyword evidence="7" id="KW-1185">Reference proteome</keyword>
<dbReference type="InterPro" id="IPR050469">
    <property type="entry name" value="Diguanylate_Cyclase"/>
</dbReference>
<dbReference type="RefSeq" id="WP_316016675.1">
    <property type="nucleotide sequence ID" value="NZ_JAWDID010000002.1"/>
</dbReference>
<dbReference type="SUPFAM" id="SSF55073">
    <property type="entry name" value="Nucleotide cyclase"/>
    <property type="match status" value="1"/>
</dbReference>
<dbReference type="NCBIfam" id="TIGR00254">
    <property type="entry name" value="GGDEF"/>
    <property type="match status" value="1"/>
</dbReference>
<dbReference type="Pfam" id="PF00072">
    <property type="entry name" value="Response_reg"/>
    <property type="match status" value="1"/>
</dbReference>
<keyword evidence="3" id="KW-0597">Phosphoprotein</keyword>
<feature type="modified residue" description="4-aspartylphosphate" evidence="3">
    <location>
        <position position="192"/>
    </location>
</feature>
<dbReference type="SMART" id="SM00267">
    <property type="entry name" value="GGDEF"/>
    <property type="match status" value="1"/>
</dbReference>
<accession>A0ABU3S1U7</accession>
<keyword evidence="6" id="KW-0808">Transferase</keyword>
<dbReference type="PANTHER" id="PTHR45138">
    <property type="entry name" value="REGULATORY COMPONENTS OF SENSORY TRANSDUCTION SYSTEM"/>
    <property type="match status" value="1"/>
</dbReference>
<proteinExistence type="predicted"/>